<dbReference type="InterPro" id="IPR050123">
    <property type="entry name" value="Prok_molybdopt-oxidoreductase"/>
</dbReference>
<dbReference type="RefSeq" id="WP_095065027.1">
    <property type="nucleotide sequence ID" value="NZ_LT906470.1"/>
</dbReference>
<dbReference type="InterPro" id="IPR006656">
    <property type="entry name" value="Mopterin_OxRdtase"/>
</dbReference>
<dbReference type="CDD" id="cd02776">
    <property type="entry name" value="MopB_CT_Nitrate-R-NarG-like"/>
    <property type="match status" value="1"/>
</dbReference>
<dbReference type="GO" id="GO:0051539">
    <property type="term" value="F:4 iron, 4 sulfur cluster binding"/>
    <property type="evidence" value="ECO:0007669"/>
    <property type="project" value="UniProtKB-KW"/>
</dbReference>
<dbReference type="GO" id="GO:0005886">
    <property type="term" value="C:plasma membrane"/>
    <property type="evidence" value="ECO:0007669"/>
    <property type="project" value="UniProtKB-SubCell"/>
</dbReference>
<dbReference type="CDD" id="cd02750">
    <property type="entry name" value="MopB_Nitrate-R-NarG-like"/>
    <property type="match status" value="1"/>
</dbReference>
<dbReference type="EC" id="1.7.5.1" evidence="5"/>
<keyword evidence="12" id="KW-0411">Iron-sulfur</keyword>
<keyword evidence="10 16" id="KW-0560">Oxidoreductase</keyword>
<keyword evidence="17" id="KW-1185">Reference proteome</keyword>
<protein>
    <recommendedName>
        <fullName evidence="5">nitrate reductase (quinone)</fullName>
        <ecNumber evidence="5">1.7.5.1</ecNumber>
    </recommendedName>
</protein>
<keyword evidence="13" id="KW-0472">Membrane</keyword>
<comment type="cofactor">
    <cofactor evidence="1">
        <name>Mo-bis(molybdopterin guanine dinucleotide)</name>
        <dbReference type="ChEBI" id="CHEBI:60539"/>
    </cofactor>
</comment>
<name>A0A239YC17_9FIRM</name>
<evidence type="ECO:0000256" key="14">
    <source>
        <dbReference type="ARBA" id="ARBA00048294"/>
    </source>
</evidence>
<evidence type="ECO:0000256" key="8">
    <source>
        <dbReference type="ARBA" id="ARBA00022505"/>
    </source>
</evidence>
<evidence type="ECO:0000256" key="13">
    <source>
        <dbReference type="ARBA" id="ARBA00023136"/>
    </source>
</evidence>
<dbReference type="EMBL" id="LT906470">
    <property type="protein sequence ID" value="SNV56791.1"/>
    <property type="molecule type" value="Genomic_DNA"/>
</dbReference>
<dbReference type="InterPro" id="IPR027467">
    <property type="entry name" value="MopterinOxRdtase_cofactor_BS"/>
</dbReference>
<accession>A0A239YC17</accession>
<evidence type="ECO:0000256" key="5">
    <source>
        <dbReference type="ARBA" id="ARBA00012500"/>
    </source>
</evidence>
<dbReference type="GO" id="GO:0042126">
    <property type="term" value="P:nitrate metabolic process"/>
    <property type="evidence" value="ECO:0007669"/>
    <property type="project" value="InterPro"/>
</dbReference>
<comment type="similarity">
    <text evidence="4">Belongs to the prokaryotic molybdopterin-containing oxidoreductase family.</text>
</comment>
<dbReference type="InterPro" id="IPR006963">
    <property type="entry name" value="Mopterin_OxRdtase_4Fe-4S_dom"/>
</dbReference>
<dbReference type="InterPro" id="IPR044906">
    <property type="entry name" value="Nitr_red_alph_N_sf"/>
</dbReference>
<dbReference type="InterPro" id="IPR037943">
    <property type="entry name" value="MopB_CT_Nitrate-R-NarG-like"/>
</dbReference>
<dbReference type="PROSITE" id="PS51669">
    <property type="entry name" value="4FE4S_MOW_BIS_MGD"/>
    <property type="match status" value="1"/>
</dbReference>
<dbReference type="Pfam" id="PF01568">
    <property type="entry name" value="Molydop_binding"/>
    <property type="match status" value="1"/>
</dbReference>
<feature type="domain" description="4Fe-4S Mo/W bis-MGD-type" evidence="15">
    <location>
        <begin position="42"/>
        <end position="106"/>
    </location>
</feature>
<dbReference type="InterPro" id="IPR006657">
    <property type="entry name" value="MoPterin_dinucl-bd_dom"/>
</dbReference>
<dbReference type="GO" id="GO:0160182">
    <property type="term" value="F:nitrate reductase (quinone) activity"/>
    <property type="evidence" value="ECO:0007669"/>
    <property type="project" value="UniProtKB-EC"/>
</dbReference>
<evidence type="ECO:0000256" key="10">
    <source>
        <dbReference type="ARBA" id="ARBA00023002"/>
    </source>
</evidence>
<keyword evidence="7" id="KW-0004">4Fe-4S</keyword>
<dbReference type="GO" id="GO:0046872">
    <property type="term" value="F:metal ion binding"/>
    <property type="evidence" value="ECO:0007669"/>
    <property type="project" value="UniProtKB-KW"/>
</dbReference>
<evidence type="ECO:0000256" key="7">
    <source>
        <dbReference type="ARBA" id="ARBA00022485"/>
    </source>
</evidence>
<dbReference type="InterPro" id="IPR028189">
    <property type="entry name" value="Nitr_red_alph_N"/>
</dbReference>
<dbReference type="InterPro" id="IPR006468">
    <property type="entry name" value="NarG"/>
</dbReference>
<dbReference type="SUPFAM" id="SSF50692">
    <property type="entry name" value="ADC-like"/>
    <property type="match status" value="1"/>
</dbReference>
<dbReference type="PANTHER" id="PTHR43105:SF2">
    <property type="entry name" value="RESPIRATORY NITRATE REDUCTASE 2 ALPHA CHAIN"/>
    <property type="match status" value="1"/>
</dbReference>
<evidence type="ECO:0000256" key="1">
    <source>
        <dbReference type="ARBA" id="ARBA00001942"/>
    </source>
</evidence>
<proteinExistence type="inferred from homology"/>
<dbReference type="AlphaFoldDB" id="A0A239YC17"/>
<comment type="cofactor">
    <cofactor evidence="2">
        <name>[4Fe-4S] cluster</name>
        <dbReference type="ChEBI" id="CHEBI:49883"/>
    </cofactor>
</comment>
<dbReference type="SMART" id="SM00926">
    <property type="entry name" value="Molybdop_Fe4S4"/>
    <property type="match status" value="1"/>
</dbReference>
<sequence length="1225" mass="138339">MSLLSQKFKFLRKKDVSPSGHQITEDGGREWENFYRDRWSYDKVVRTTHGVNCTGSCSWNIYVKNGVVAWENQAIDYPETPDDMPDYEPRGCPRGATFSWYLYSPLRVKYPYVRGELVELWREAKKNAKNPIEAWKSIVEDPEKARKYKSARGMGGFVRSTWEEATEITAASLLYTAKTYGPDRNAGFSVIPAMSMLSYAAGARFLNLMGGTPLSFYDWYADLPPSSPQVWGEQTDTPESGDWYNAGYIMTWGSNVPLTRTPDAHFLTEVRYKGTKVVSVSPDYAESTTSSDAWLNVKAGTDAALAMAMGHVILKEYYIDKETPYFKEYAKEFTDMPFLVRVEEINGNVQPGRFLNAKDLGRQEEGADFQMVLIDETTKEIVVPNGTMGDRHTHPEKWNLRLENRDTGAKIDPQLSVFDQREDVTIVKLPYFGDEAHEGVIERAIPTITIQTVDGPVKVTTVYDLILANYGIDRGIGGEVATSYTDDTPYTPTWQEKITGIKADIAIATAREFADNAEKTKGRSMIIMGGGINHWYHADIIYRTILNLIMFCGTEGVNGGGWAHYVGQEKLRPVEGWGGIMTANDWSKAPRLQNGTSWFYFATEQYRSDCIDLADRVSKLAKPRYRHPGDYNVLAARLGWLPSYPTFNKGSQQLINDARASGAGTESEINQYVAQSLKNKELQFCVEDPAAKENHPRNLFVWRANLIGSSSKGHEYFLKHLLGTKNAVLEDDDSPTRPEEIKWREADGAGKLDLLIDIDFRMASTGLYSDIVFPAATWYEKEDLSSTDMHPYVHVFQAAVDCAWETKSDWDTFRTLAETVSRVAKESGFTEYEDIVAVPLGHDSPGEVAQPEGKVLDWSKGECEPIPGKTMPNLVHVKRDYGQIFEKFIALGPNIENKMGAHGMAWDVSDEYKTLYDQNGTIDNPEFVSHGRPSIYECKEACNAVLTLSSCTNGKLAVRSWKAMEEKTGLSGLEKNAKGREQEKITFDDMVRQPRFIISSVTSTGKNDKNRRYSPFTTSTEDKVPFRTVTGRQSFYCDHEMMRDYGEAMALYKPVLSYKPVQKDYSIEGIPEITLKYLTPHHKWSTHSMYFDSQQMLTLFRGGQTIWLNEDDAAEIGVKDNDWVEAFNKNGVVAARAVVSPRIPRGISYMHHSQDRHINVPGTQVKKDRRGGTHNAPTHIHMKPTHMIGGYGQLSYGFNYYGPTGNQRDMTIVARKLKEVDWLED</sequence>
<evidence type="ECO:0000313" key="16">
    <source>
        <dbReference type="EMBL" id="SNV56791.1"/>
    </source>
</evidence>
<evidence type="ECO:0000256" key="4">
    <source>
        <dbReference type="ARBA" id="ARBA00010312"/>
    </source>
</evidence>
<dbReference type="Pfam" id="PF00384">
    <property type="entry name" value="Molybdopterin"/>
    <property type="match status" value="1"/>
</dbReference>
<evidence type="ECO:0000256" key="12">
    <source>
        <dbReference type="ARBA" id="ARBA00023014"/>
    </source>
</evidence>
<dbReference type="PROSITE" id="PS00551">
    <property type="entry name" value="MOLYBDOPTERIN_PROK_1"/>
    <property type="match status" value="1"/>
</dbReference>
<evidence type="ECO:0000313" key="17">
    <source>
        <dbReference type="Proteomes" id="UP000214973"/>
    </source>
</evidence>
<dbReference type="Pfam" id="PF14710">
    <property type="entry name" value="Nitr_red_alph_N"/>
    <property type="match status" value="1"/>
</dbReference>
<keyword evidence="11" id="KW-0408">Iron</keyword>
<evidence type="ECO:0000256" key="3">
    <source>
        <dbReference type="ARBA" id="ARBA00004202"/>
    </source>
</evidence>
<gene>
    <name evidence="16" type="primary">narG</name>
    <name evidence="16" type="ORF">SAMEA44547418_00245</name>
</gene>
<keyword evidence="6" id="KW-1003">Cell membrane</keyword>
<dbReference type="SUPFAM" id="SSF53706">
    <property type="entry name" value="Formate dehydrogenase/DMSO reductase, domains 1-3"/>
    <property type="match status" value="1"/>
</dbReference>
<keyword evidence="8" id="KW-0500">Molybdenum</keyword>
<dbReference type="InterPro" id="IPR009010">
    <property type="entry name" value="Asp_de-COase-like_dom_sf"/>
</dbReference>
<dbReference type="PANTHER" id="PTHR43105">
    <property type="entry name" value="RESPIRATORY NITRATE REDUCTASE"/>
    <property type="match status" value="1"/>
</dbReference>
<evidence type="ECO:0000256" key="9">
    <source>
        <dbReference type="ARBA" id="ARBA00022723"/>
    </source>
</evidence>
<dbReference type="Gene3D" id="4.10.1200.10">
    <property type="entry name" value="nitrate reductase tail"/>
    <property type="match status" value="1"/>
</dbReference>
<reference evidence="16 17" key="1">
    <citation type="submission" date="2017-06" db="EMBL/GenBank/DDBJ databases">
        <authorList>
            <consortium name="Pathogen Informatics"/>
        </authorList>
    </citation>
    <scope>NUCLEOTIDE SEQUENCE [LARGE SCALE GENOMIC DNA]</scope>
    <source>
        <strain evidence="16 17">NCTC12018</strain>
    </source>
</reference>
<dbReference type="Proteomes" id="UP000214973">
    <property type="component" value="Chromosome 1"/>
</dbReference>
<dbReference type="NCBIfam" id="TIGR01580">
    <property type="entry name" value="narG"/>
    <property type="match status" value="1"/>
</dbReference>
<dbReference type="KEGG" id="vrm:44547418_00245"/>
<comment type="subcellular location">
    <subcellularLocation>
        <location evidence="3">Cell membrane</location>
        <topology evidence="3">Peripheral membrane protein</topology>
    </subcellularLocation>
</comment>
<comment type="catalytic activity">
    <reaction evidence="14">
        <text>nitrate + a quinol = a quinone + nitrite + H2O</text>
        <dbReference type="Rhea" id="RHEA:56144"/>
        <dbReference type="ChEBI" id="CHEBI:15377"/>
        <dbReference type="ChEBI" id="CHEBI:16301"/>
        <dbReference type="ChEBI" id="CHEBI:17632"/>
        <dbReference type="ChEBI" id="CHEBI:24646"/>
        <dbReference type="ChEBI" id="CHEBI:132124"/>
        <dbReference type="EC" id="1.7.5.1"/>
    </reaction>
</comment>
<evidence type="ECO:0000256" key="2">
    <source>
        <dbReference type="ARBA" id="ARBA00001966"/>
    </source>
</evidence>
<dbReference type="Gene3D" id="3.40.50.12440">
    <property type="match status" value="1"/>
</dbReference>
<dbReference type="GO" id="GO:0043546">
    <property type="term" value="F:molybdopterin cofactor binding"/>
    <property type="evidence" value="ECO:0007669"/>
    <property type="project" value="InterPro"/>
</dbReference>
<organism evidence="16 17">
    <name type="scientific">Veillonella rodentium</name>
    <dbReference type="NCBI Taxonomy" id="248315"/>
    <lineage>
        <taxon>Bacteria</taxon>
        <taxon>Bacillati</taxon>
        <taxon>Bacillota</taxon>
        <taxon>Negativicutes</taxon>
        <taxon>Veillonellales</taxon>
        <taxon>Veillonellaceae</taxon>
        <taxon>Veillonella</taxon>
    </lineage>
</organism>
<evidence type="ECO:0000256" key="6">
    <source>
        <dbReference type="ARBA" id="ARBA00022475"/>
    </source>
</evidence>
<evidence type="ECO:0000259" key="15">
    <source>
        <dbReference type="PROSITE" id="PS51669"/>
    </source>
</evidence>
<keyword evidence="9" id="KW-0479">Metal-binding</keyword>
<evidence type="ECO:0000256" key="11">
    <source>
        <dbReference type="ARBA" id="ARBA00023004"/>
    </source>
</evidence>
<dbReference type="GO" id="GO:0009325">
    <property type="term" value="C:nitrate reductase complex"/>
    <property type="evidence" value="ECO:0007669"/>
    <property type="project" value="InterPro"/>
</dbReference>